<dbReference type="EMBL" id="FWFF01000009">
    <property type="protein sequence ID" value="SLM96747.1"/>
    <property type="molecule type" value="Genomic_DNA"/>
</dbReference>
<feature type="domain" description="Acyl-CoA dehydrogenase/oxidase N-terminal" evidence="2">
    <location>
        <begin position="30"/>
        <end position="109"/>
    </location>
</feature>
<dbReference type="InterPro" id="IPR046373">
    <property type="entry name" value="Acyl-CoA_Oxase/DH_mid-dom_sf"/>
</dbReference>
<dbReference type="PIRSF" id="PIRSF016578">
    <property type="entry name" value="HsaA"/>
    <property type="match status" value="1"/>
</dbReference>
<gene>
    <name evidence="4" type="ORF">FM105_06230</name>
</gene>
<dbReference type="EC" id="1.3.8.1" evidence="4"/>
<dbReference type="SUPFAM" id="SSF47203">
    <property type="entry name" value="Acyl-CoA dehydrogenase C-terminal domain-like"/>
    <property type="match status" value="1"/>
</dbReference>
<feature type="domain" description="Acyl-CoA dehydrogenase C-terminal" evidence="3">
    <location>
        <begin position="256"/>
        <end position="380"/>
    </location>
</feature>
<organism evidence="4 5">
    <name type="scientific">Brevibacterium yomogidense</name>
    <dbReference type="NCBI Taxonomy" id="946573"/>
    <lineage>
        <taxon>Bacteria</taxon>
        <taxon>Bacillati</taxon>
        <taxon>Actinomycetota</taxon>
        <taxon>Actinomycetes</taxon>
        <taxon>Micrococcales</taxon>
        <taxon>Brevibacteriaceae</taxon>
        <taxon>Brevibacterium</taxon>
    </lineage>
</organism>
<keyword evidence="5" id="KW-1185">Reference proteome</keyword>
<evidence type="ECO:0000313" key="5">
    <source>
        <dbReference type="Proteomes" id="UP000196581"/>
    </source>
</evidence>
<dbReference type="InterPro" id="IPR013107">
    <property type="entry name" value="Acyl-CoA_DH_C"/>
</dbReference>
<dbReference type="InterPro" id="IPR036250">
    <property type="entry name" value="AcylCo_DH-like_C"/>
</dbReference>
<dbReference type="Gene3D" id="1.20.140.10">
    <property type="entry name" value="Butyryl-CoA Dehydrogenase, subunit A, domain 3"/>
    <property type="match status" value="1"/>
</dbReference>
<dbReference type="InterPro" id="IPR009100">
    <property type="entry name" value="AcylCoA_DH/oxidase_NM_dom_sf"/>
</dbReference>
<dbReference type="Pfam" id="PF08028">
    <property type="entry name" value="Acyl-CoA_dh_2"/>
    <property type="match status" value="1"/>
</dbReference>
<evidence type="ECO:0000313" key="4">
    <source>
        <dbReference type="EMBL" id="SLM96747.1"/>
    </source>
</evidence>
<evidence type="ECO:0000259" key="3">
    <source>
        <dbReference type="Pfam" id="PF08028"/>
    </source>
</evidence>
<reference evidence="5" key="1">
    <citation type="submission" date="2017-02" db="EMBL/GenBank/DDBJ databases">
        <authorList>
            <person name="Dridi B."/>
        </authorList>
    </citation>
    <scope>NUCLEOTIDE SEQUENCE [LARGE SCALE GENOMIC DNA]</scope>
    <source>
        <strain evidence="5">B Co 03.10</strain>
    </source>
</reference>
<evidence type="ECO:0000259" key="2">
    <source>
        <dbReference type="Pfam" id="PF02771"/>
    </source>
</evidence>
<dbReference type="InterPro" id="IPR013786">
    <property type="entry name" value="AcylCoA_DH/ox_N"/>
</dbReference>
<dbReference type="Proteomes" id="UP000196581">
    <property type="component" value="Unassembled WGS sequence"/>
</dbReference>
<dbReference type="AlphaFoldDB" id="A0A1X6XDN9"/>
<dbReference type="Gene3D" id="2.40.110.10">
    <property type="entry name" value="Butyryl-CoA Dehydrogenase, subunit A, domain 2"/>
    <property type="match status" value="1"/>
</dbReference>
<accession>A0A1X6XDN9</accession>
<dbReference type="GO" id="GO:0050660">
    <property type="term" value="F:flavin adenine dinucleotide binding"/>
    <property type="evidence" value="ECO:0007669"/>
    <property type="project" value="InterPro"/>
</dbReference>
<name>A0A1X6XDN9_9MICO</name>
<evidence type="ECO:0000256" key="1">
    <source>
        <dbReference type="ARBA" id="ARBA00023002"/>
    </source>
</evidence>
<dbReference type="PANTHER" id="PTHR43884:SF25">
    <property type="entry name" value="ACYL-COA DEHYDROGENASE YDBM-RELATED"/>
    <property type="match status" value="1"/>
</dbReference>
<keyword evidence="1 4" id="KW-0560">Oxidoreductase</keyword>
<proteinExistence type="predicted"/>
<sequence>MTHSHEAPAAAREARHEELAQTYLPDDLLERFRTRAADYDRENAFFYDDLEELKASGYLRLFVPESMGGPGLTLHEVTRLQQRLATAAPGTALAVNMHLMCTGVVHAMGARGDHSLDWVLEEAQAGEVFAFGISEPANDWVLQGSNTQAEPQADGGYLLSGVKIFTSLTPVWTRLIVHGLDTSDAAEPRLVYGFLDRSADGIKPSDDWDVMGMRPSHSRATILDDVRMEPERVARRIEPGPVPDLLTFAITSNFQLLIASVYAGVAQRALELGAEALKKRKSAKRGVSYAEVPETRVRLADAHMDYLAVPAQLDSYTRDFDELADHGAGWPLRLVSARINASRAARRTAEAALMCSGGSGFGNGNEISRVFRDATAGLFHPPSEDAARPMYAAALLDE</sequence>
<dbReference type="InterPro" id="IPR037069">
    <property type="entry name" value="AcylCoA_DH/ox_N_sf"/>
</dbReference>
<dbReference type="Gene3D" id="1.10.540.10">
    <property type="entry name" value="Acyl-CoA dehydrogenase/oxidase, N-terminal domain"/>
    <property type="match status" value="1"/>
</dbReference>
<protein>
    <submittedName>
        <fullName evidence="4">Butyryl-CoA dehydrogenase</fullName>
        <ecNumber evidence="4">1.3.8.1</ecNumber>
    </submittedName>
</protein>
<dbReference type="RefSeq" id="WP_087006358.1">
    <property type="nucleotide sequence ID" value="NZ_FWFF01000009.1"/>
</dbReference>
<dbReference type="Pfam" id="PF02771">
    <property type="entry name" value="Acyl-CoA_dh_N"/>
    <property type="match status" value="1"/>
</dbReference>
<dbReference type="GO" id="GO:0016937">
    <property type="term" value="F:short-chain fatty acyl-CoA dehydrogenase activity"/>
    <property type="evidence" value="ECO:0007669"/>
    <property type="project" value="UniProtKB-EC"/>
</dbReference>
<dbReference type="SUPFAM" id="SSF56645">
    <property type="entry name" value="Acyl-CoA dehydrogenase NM domain-like"/>
    <property type="match status" value="1"/>
</dbReference>
<dbReference type="PANTHER" id="PTHR43884">
    <property type="entry name" value="ACYL-COA DEHYDROGENASE"/>
    <property type="match status" value="1"/>
</dbReference>